<reference evidence="2 3" key="1">
    <citation type="submission" date="2021-06" db="EMBL/GenBank/DDBJ databases">
        <title>Caerostris darwini draft genome.</title>
        <authorList>
            <person name="Kono N."/>
            <person name="Arakawa K."/>
        </authorList>
    </citation>
    <scope>NUCLEOTIDE SEQUENCE [LARGE SCALE GENOMIC DNA]</scope>
</reference>
<gene>
    <name evidence="2" type="ORF">CDAR_182311</name>
</gene>
<keyword evidence="1" id="KW-0472">Membrane</keyword>
<name>A0AAV4U5F0_9ARAC</name>
<feature type="transmembrane region" description="Helical" evidence="1">
    <location>
        <begin position="52"/>
        <end position="71"/>
    </location>
</feature>
<evidence type="ECO:0000313" key="2">
    <source>
        <dbReference type="EMBL" id="GIY53013.1"/>
    </source>
</evidence>
<evidence type="ECO:0000256" key="1">
    <source>
        <dbReference type="SAM" id="Phobius"/>
    </source>
</evidence>
<keyword evidence="3" id="KW-1185">Reference proteome</keyword>
<dbReference type="AlphaFoldDB" id="A0AAV4U5F0"/>
<accession>A0AAV4U5F0</accession>
<keyword evidence="1" id="KW-0812">Transmembrane</keyword>
<proteinExistence type="predicted"/>
<evidence type="ECO:0000313" key="3">
    <source>
        <dbReference type="Proteomes" id="UP001054837"/>
    </source>
</evidence>
<sequence>MLREICGEKNASGYIEHLLKRVIMVTAFLNTWRSLREVTVFFHGYIKFYDQYGSFLVSSSTSLLVMILFIFQRFPISLHIGVTSKMKKGSISGQG</sequence>
<comment type="caution">
    <text evidence="2">The sequence shown here is derived from an EMBL/GenBank/DDBJ whole genome shotgun (WGS) entry which is preliminary data.</text>
</comment>
<dbReference type="Proteomes" id="UP001054837">
    <property type="component" value="Unassembled WGS sequence"/>
</dbReference>
<protein>
    <submittedName>
        <fullName evidence="2">Uncharacterized protein</fullName>
    </submittedName>
</protein>
<keyword evidence="1" id="KW-1133">Transmembrane helix</keyword>
<dbReference type="EMBL" id="BPLQ01010733">
    <property type="protein sequence ID" value="GIY53013.1"/>
    <property type="molecule type" value="Genomic_DNA"/>
</dbReference>
<organism evidence="2 3">
    <name type="scientific">Caerostris darwini</name>
    <dbReference type="NCBI Taxonomy" id="1538125"/>
    <lineage>
        <taxon>Eukaryota</taxon>
        <taxon>Metazoa</taxon>
        <taxon>Ecdysozoa</taxon>
        <taxon>Arthropoda</taxon>
        <taxon>Chelicerata</taxon>
        <taxon>Arachnida</taxon>
        <taxon>Araneae</taxon>
        <taxon>Araneomorphae</taxon>
        <taxon>Entelegynae</taxon>
        <taxon>Araneoidea</taxon>
        <taxon>Araneidae</taxon>
        <taxon>Caerostris</taxon>
    </lineage>
</organism>